<feature type="compositionally biased region" description="Polar residues" evidence="1">
    <location>
        <begin position="100"/>
        <end position="119"/>
    </location>
</feature>
<dbReference type="WBParaSite" id="jg3648">
    <property type="protein sequence ID" value="jg3648"/>
    <property type="gene ID" value="jg3648"/>
</dbReference>
<sequence length="205" mass="22837">MIPKKSSDLHMPSYKPLVREHICIASGEKATVKPKLAAPGQKCDLETRCSNQSVWSKCIELPVFTPPTPPEIKPPVLKTPSPEIKLAEKKLLSSWSIQLQTSSPAPTPAQDSALTNAESADQKPAASSHHHLHHHQPCNQGQEWWVPPSEDPLHLLLQTLVVQLGLQEEECCKQERVWASVRQKCSFDERWQTGVVQWTGAQLPS</sequence>
<dbReference type="Proteomes" id="UP000887574">
    <property type="component" value="Unplaced"/>
</dbReference>
<accession>A0A915E8E7</accession>
<protein>
    <submittedName>
        <fullName evidence="3">Uncharacterized protein</fullName>
    </submittedName>
</protein>
<organism evidence="2 3">
    <name type="scientific">Ditylenchus dipsaci</name>
    <dbReference type="NCBI Taxonomy" id="166011"/>
    <lineage>
        <taxon>Eukaryota</taxon>
        <taxon>Metazoa</taxon>
        <taxon>Ecdysozoa</taxon>
        <taxon>Nematoda</taxon>
        <taxon>Chromadorea</taxon>
        <taxon>Rhabditida</taxon>
        <taxon>Tylenchina</taxon>
        <taxon>Tylenchomorpha</taxon>
        <taxon>Sphaerularioidea</taxon>
        <taxon>Anguinidae</taxon>
        <taxon>Anguininae</taxon>
        <taxon>Ditylenchus</taxon>
    </lineage>
</organism>
<proteinExistence type="predicted"/>
<evidence type="ECO:0000313" key="3">
    <source>
        <dbReference type="WBParaSite" id="jg3648"/>
    </source>
</evidence>
<dbReference type="AlphaFoldDB" id="A0A915E8E7"/>
<evidence type="ECO:0000313" key="2">
    <source>
        <dbReference type="Proteomes" id="UP000887574"/>
    </source>
</evidence>
<evidence type="ECO:0000256" key="1">
    <source>
        <dbReference type="SAM" id="MobiDB-lite"/>
    </source>
</evidence>
<name>A0A915E8E7_9BILA</name>
<reference evidence="3" key="1">
    <citation type="submission" date="2022-11" db="UniProtKB">
        <authorList>
            <consortium name="WormBaseParasite"/>
        </authorList>
    </citation>
    <scope>IDENTIFICATION</scope>
</reference>
<feature type="region of interest" description="Disordered" evidence="1">
    <location>
        <begin position="100"/>
        <end position="144"/>
    </location>
</feature>
<keyword evidence="2" id="KW-1185">Reference proteome</keyword>